<dbReference type="InterPro" id="IPR038188">
    <property type="entry name" value="TorS_sensor_sf"/>
</dbReference>
<sequence length="167" mass="18260">MAALTLISTLTGLYNLRFVSQVEQANTQALIPTMDMARQLSEASAWELFSAQNLTTADNENMWLAQGRMLTAQSLKITTLLKTLREQGFDTSAIEQQEKEIAQSLSHQGEMVGERLKLRAQQQQLSQKIIEATADVAEMARGQASNAATSAGATQASIYDLIESHQG</sequence>
<evidence type="ECO:0000313" key="1">
    <source>
        <dbReference type="EMBL" id="CAH6605917.1"/>
    </source>
</evidence>
<accession>A0AAD1X2V5</accession>
<reference evidence="1" key="1">
    <citation type="submission" date="2022-05" db="EMBL/GenBank/DDBJ databases">
        <authorList>
            <person name="Alioto T."/>
            <person name="Alioto T."/>
            <person name="Gomez Garrido J."/>
        </authorList>
    </citation>
    <scope>NUCLEOTIDE SEQUENCE</scope>
    <source>
        <strain evidence="1">112</strain>
    </source>
</reference>
<evidence type="ECO:0000313" key="2">
    <source>
        <dbReference type="Proteomes" id="UP000789647"/>
    </source>
</evidence>
<dbReference type="Pfam" id="PF21689">
    <property type="entry name" value="TorS_sensor_domain"/>
    <property type="match status" value="1"/>
</dbReference>
<dbReference type="AlphaFoldDB" id="A0AAD1X2V5"/>
<dbReference type="Gene3D" id="1.20.58.920">
    <property type="match status" value="1"/>
</dbReference>
<dbReference type="EMBL" id="OW995941">
    <property type="protein sequence ID" value="CAH6605917.1"/>
    <property type="molecule type" value="Genomic_DNA"/>
</dbReference>
<dbReference type="Proteomes" id="UP000789647">
    <property type="component" value="Chromosome"/>
</dbReference>
<protein>
    <submittedName>
        <fullName evidence="1">Sensor protein TorS</fullName>
    </submittedName>
</protein>
<organism evidence="1 2">
    <name type="scientific">Citrobacter freundii</name>
    <dbReference type="NCBI Taxonomy" id="546"/>
    <lineage>
        <taxon>Bacteria</taxon>
        <taxon>Pseudomonadati</taxon>
        <taxon>Pseudomonadota</taxon>
        <taxon>Gammaproteobacteria</taxon>
        <taxon>Enterobacterales</taxon>
        <taxon>Enterobacteriaceae</taxon>
        <taxon>Citrobacter</taxon>
        <taxon>Citrobacter freundii complex</taxon>
    </lineage>
</organism>
<proteinExistence type="predicted"/>
<name>A0AAD1X2V5_CITFR</name>
<gene>
    <name evidence="1" type="ORF">AI2935V1_3612</name>
</gene>